<feature type="region of interest" description="Disordered" evidence="1">
    <location>
        <begin position="95"/>
        <end position="119"/>
    </location>
</feature>
<sequence>MHGTSIDEEAPHIAAIRRSMDEGFQFLHLPDLERQELAAIYAERQYGGVVESYTIRDTDKAIAARFRVEDYPDGDPLWQAHGAVEEVITALLELPPPDTPAAPSRTRRPSSALWVPGAG</sequence>
<evidence type="ECO:0000313" key="3">
    <source>
        <dbReference type="Proteomes" id="UP000584374"/>
    </source>
</evidence>
<gene>
    <name evidence="2" type="ORF">BJ970_003485</name>
</gene>
<dbReference type="Proteomes" id="UP000584374">
    <property type="component" value="Unassembled WGS sequence"/>
</dbReference>
<name>A0A840Q883_9PSEU</name>
<evidence type="ECO:0000313" key="2">
    <source>
        <dbReference type="EMBL" id="MBB5155951.1"/>
    </source>
</evidence>
<comment type="caution">
    <text evidence="2">The sequence shown here is derived from an EMBL/GenBank/DDBJ whole genome shotgun (WGS) entry which is preliminary data.</text>
</comment>
<reference evidence="2 3" key="1">
    <citation type="submission" date="2020-08" db="EMBL/GenBank/DDBJ databases">
        <title>Sequencing the genomes of 1000 actinobacteria strains.</title>
        <authorList>
            <person name="Klenk H.-P."/>
        </authorList>
    </citation>
    <scope>NUCLEOTIDE SEQUENCE [LARGE SCALE GENOMIC DNA]</scope>
    <source>
        <strain evidence="2 3">DSM 45584</strain>
    </source>
</reference>
<proteinExistence type="predicted"/>
<evidence type="ECO:0000256" key="1">
    <source>
        <dbReference type="SAM" id="MobiDB-lite"/>
    </source>
</evidence>
<dbReference type="EMBL" id="JACHIW010000001">
    <property type="protein sequence ID" value="MBB5155951.1"/>
    <property type="molecule type" value="Genomic_DNA"/>
</dbReference>
<dbReference type="AlphaFoldDB" id="A0A840Q883"/>
<keyword evidence="3" id="KW-1185">Reference proteome</keyword>
<dbReference type="RefSeq" id="WP_184727190.1">
    <property type="nucleotide sequence ID" value="NZ_JACHIW010000001.1"/>
</dbReference>
<protein>
    <submittedName>
        <fullName evidence="2">Uncharacterized protein</fullName>
    </submittedName>
</protein>
<accession>A0A840Q883</accession>
<organism evidence="2 3">
    <name type="scientific">Saccharopolyspora phatthalungensis</name>
    <dbReference type="NCBI Taxonomy" id="664693"/>
    <lineage>
        <taxon>Bacteria</taxon>
        <taxon>Bacillati</taxon>
        <taxon>Actinomycetota</taxon>
        <taxon>Actinomycetes</taxon>
        <taxon>Pseudonocardiales</taxon>
        <taxon>Pseudonocardiaceae</taxon>
        <taxon>Saccharopolyspora</taxon>
    </lineage>
</organism>